<proteinExistence type="inferred from homology"/>
<protein>
    <recommendedName>
        <fullName evidence="14">Cytochrome b6-f complex subunit 4</fullName>
    </recommendedName>
    <alternativeName>
        <fullName evidence="14">17 kDa polypeptide</fullName>
    </alternativeName>
</protein>
<dbReference type="GO" id="GO:0005739">
    <property type="term" value="C:mitochondrion"/>
    <property type="evidence" value="ECO:0007669"/>
    <property type="project" value="GOC"/>
</dbReference>
<dbReference type="Pfam" id="PF00032">
    <property type="entry name" value="Cytochrom_B_C"/>
    <property type="match status" value="1"/>
</dbReference>
<evidence type="ECO:0000313" key="16">
    <source>
        <dbReference type="EMBL" id="AWT39067.1"/>
    </source>
</evidence>
<dbReference type="PROSITE" id="PS51003">
    <property type="entry name" value="CYTB_CTER"/>
    <property type="match status" value="1"/>
</dbReference>
<comment type="subunit">
    <text evidence="12 14">The 4 large subunits of the cytochrome b6-f complex are cytochrome b6, subunit IV (17 kDa polypeptide, PetD), cytochrome f and the Rieske protein, while the 4 small subunits are PetG, PetL, PetM and PetN. The complex functions as a dimer.</text>
</comment>
<evidence type="ECO:0000256" key="5">
    <source>
        <dbReference type="ARBA" id="ARBA00022531"/>
    </source>
</evidence>
<evidence type="ECO:0000256" key="2">
    <source>
        <dbReference type="ARBA" id="ARBA00004141"/>
    </source>
</evidence>
<evidence type="ECO:0000259" key="15">
    <source>
        <dbReference type="PROSITE" id="PS51003"/>
    </source>
</evidence>
<keyword evidence="8 14" id="KW-0249">Electron transport</keyword>
<dbReference type="AlphaFoldDB" id="A0A2U9NPL6"/>
<evidence type="ECO:0000256" key="10">
    <source>
        <dbReference type="ARBA" id="ARBA00023078"/>
    </source>
</evidence>
<geneLocation type="chloroplast" evidence="16"/>
<keyword evidence="6 16" id="KW-0934">Plastid</keyword>
<evidence type="ECO:0000256" key="6">
    <source>
        <dbReference type="ARBA" id="ARBA00022640"/>
    </source>
</evidence>
<organism evidence="16">
    <name type="scientific">Attheya longicornis</name>
    <dbReference type="NCBI Taxonomy" id="451786"/>
    <lineage>
        <taxon>Eukaryota</taxon>
        <taxon>Sar</taxon>
        <taxon>Stramenopiles</taxon>
        <taxon>Ochrophyta</taxon>
        <taxon>Bacillariophyta</taxon>
        <taxon>Coscinodiscophyceae</taxon>
        <taxon>Chaetocerotophycidae</taxon>
        <taxon>Chaetocerotales</taxon>
        <taxon>Attheyaceae</taxon>
        <taxon>Attheya</taxon>
    </lineage>
</organism>
<dbReference type="GO" id="GO:0016491">
    <property type="term" value="F:oxidoreductase activity"/>
    <property type="evidence" value="ECO:0007669"/>
    <property type="project" value="UniProtKB-UniRule"/>
</dbReference>
<dbReference type="InterPro" id="IPR036150">
    <property type="entry name" value="Cyt_b/b6_C_sf"/>
</dbReference>
<dbReference type="GO" id="GO:0008121">
    <property type="term" value="F:quinol-cytochrome-c reductase activity"/>
    <property type="evidence" value="ECO:0007669"/>
    <property type="project" value="TreeGrafter"/>
</dbReference>
<dbReference type="EMBL" id="MG755798">
    <property type="protein sequence ID" value="AWT39067.1"/>
    <property type="molecule type" value="Genomic_DNA"/>
</dbReference>
<dbReference type="NCBIfam" id="TIGR01156">
    <property type="entry name" value="cytb6_f_IV"/>
    <property type="match status" value="1"/>
</dbReference>
<dbReference type="PIRSF" id="PIRSF000033">
    <property type="entry name" value="B6f_17K"/>
    <property type="match status" value="1"/>
</dbReference>
<dbReference type="InterPro" id="IPR005798">
    <property type="entry name" value="Cyt_b/b6_C"/>
</dbReference>
<sequence length="160" mass="17693">MSVIKKPDLTDPKLRAKLAKGMGHNYYGEPAWPNDLLYVFPVCILGTFACCIGLAVMAPTQLGEPADPFNTPLEILPEWYFFPTFNLLRVLPNKLLGVLAMAAVPAGLITVPFIENVNKFQNPFRRPIASLVFITGFFFAVWFGIGACLPIDKAVSLGFW</sequence>
<name>A0A2U9NPL6_9STRA</name>
<evidence type="ECO:0000256" key="14">
    <source>
        <dbReference type="HAMAP-Rule" id="MF_01344"/>
    </source>
</evidence>
<keyword evidence="4 16" id="KW-0150">Chloroplast</keyword>
<accession>A0A2U9NPL6</accession>
<dbReference type="GO" id="GO:0006122">
    <property type="term" value="P:mitochondrial electron transport, ubiquinol to cytochrome c"/>
    <property type="evidence" value="ECO:0007669"/>
    <property type="project" value="TreeGrafter"/>
</dbReference>
<feature type="transmembrane region" description="Helical" evidence="14">
    <location>
        <begin position="126"/>
        <end position="151"/>
    </location>
</feature>
<evidence type="ECO:0000256" key="3">
    <source>
        <dbReference type="ARBA" id="ARBA00022448"/>
    </source>
</evidence>
<gene>
    <name evidence="14 16" type="primary">petD</name>
</gene>
<dbReference type="FunFam" id="1.20.5.510:FF:000002">
    <property type="entry name" value="Cytochrome b6-f complex subunit 4"/>
    <property type="match status" value="1"/>
</dbReference>
<evidence type="ECO:0000256" key="9">
    <source>
        <dbReference type="ARBA" id="ARBA00022989"/>
    </source>
</evidence>
<keyword evidence="9 14" id="KW-1133">Transmembrane helix</keyword>
<dbReference type="GO" id="GO:0009767">
    <property type="term" value="P:photosynthetic electron transport chain"/>
    <property type="evidence" value="ECO:0007669"/>
    <property type="project" value="InterPro"/>
</dbReference>
<dbReference type="InterPro" id="IPR005870">
    <property type="entry name" value="Cyt_b6/f_cplx_suIV"/>
</dbReference>
<dbReference type="RefSeq" id="YP_009496354.1">
    <property type="nucleotide sequence ID" value="NC_037999.1"/>
</dbReference>
<dbReference type="GeneID" id="36958676"/>
<dbReference type="InterPro" id="IPR048260">
    <property type="entry name" value="Cytochrome_b_C_euk/bac"/>
</dbReference>
<dbReference type="FunFam" id="1.10.287.980:FF:000001">
    <property type="entry name" value="Cytochrome b6-f complex subunit 4"/>
    <property type="match status" value="1"/>
</dbReference>
<dbReference type="Gene3D" id="1.10.287.980">
    <property type="entry name" value="plastocyanin oxidoreductase"/>
    <property type="match status" value="1"/>
</dbReference>
<keyword evidence="11 14" id="KW-0472">Membrane</keyword>
<dbReference type="Gene3D" id="1.20.5.510">
    <property type="entry name" value="Single helix bin"/>
    <property type="match status" value="1"/>
</dbReference>
<keyword evidence="5 14" id="KW-0602">Photosynthesis</keyword>
<evidence type="ECO:0000256" key="1">
    <source>
        <dbReference type="ARBA" id="ARBA00003068"/>
    </source>
</evidence>
<feature type="domain" description="Cytochrome b/b6 C-terminal region profile" evidence="15">
    <location>
        <begin position="65"/>
        <end position="160"/>
    </location>
</feature>
<comment type="function">
    <text evidence="1 14">Component of the cytochrome b6-f complex, which mediates electron transfer between photosystem II (PSII) and photosystem I (PSI), cyclic electron flow around PSI, and state transitions.</text>
</comment>
<keyword evidence="7 14" id="KW-0812">Transmembrane</keyword>
<feature type="transmembrane region" description="Helical" evidence="14">
    <location>
        <begin position="95"/>
        <end position="114"/>
    </location>
</feature>
<dbReference type="GO" id="GO:0009535">
    <property type="term" value="C:chloroplast thylakoid membrane"/>
    <property type="evidence" value="ECO:0007669"/>
    <property type="project" value="UniProtKB-SubCell"/>
</dbReference>
<reference evidence="16" key="1">
    <citation type="journal article" date="2018" name="Adv. Bot. Res.">
        <title>Evolution of the Plastid Genomes in Diatoms.</title>
        <authorList>
            <person name="Yu M."/>
            <person name="Ashworth M.P."/>
            <person name="Hajrah N.H."/>
            <person name="Khiyami M.A."/>
            <person name="Sabir M.J."/>
            <person name="Alhebshi A.M."/>
            <person name="Al-Malki A.L."/>
            <person name="Sabir J.S.M."/>
            <person name="Theriot E.C."/>
            <person name="Jansen R.K."/>
        </authorList>
    </citation>
    <scope>NUCLEOTIDE SEQUENCE</scope>
</reference>
<comment type="subcellular location">
    <subcellularLocation>
        <location evidence="2">Membrane</location>
        <topology evidence="2">Multi-pass membrane protein</topology>
    </subcellularLocation>
    <subcellularLocation>
        <location evidence="14">Plastid</location>
        <location evidence="14">Chloroplast thylakoid membrane</location>
        <topology evidence="14">Multi-pass membrane protein</topology>
    </subcellularLocation>
    <subcellularLocation>
        <location evidence="13">Thylakoid</location>
    </subcellularLocation>
</comment>
<keyword evidence="10 14" id="KW-0793">Thylakoid</keyword>
<dbReference type="PANTHER" id="PTHR19271:SF41">
    <property type="entry name" value="CYTOCHROME B_B6 C-TERMINAL REGION PROFILE DOMAIN-CONTAINING PROTEIN"/>
    <property type="match status" value="1"/>
</dbReference>
<evidence type="ECO:0000256" key="12">
    <source>
        <dbReference type="ARBA" id="ARBA00025834"/>
    </source>
</evidence>
<evidence type="ECO:0000256" key="7">
    <source>
        <dbReference type="ARBA" id="ARBA00022692"/>
    </source>
</evidence>
<dbReference type="PANTHER" id="PTHR19271">
    <property type="entry name" value="CYTOCHROME B"/>
    <property type="match status" value="1"/>
</dbReference>
<evidence type="ECO:0000256" key="8">
    <source>
        <dbReference type="ARBA" id="ARBA00022982"/>
    </source>
</evidence>
<evidence type="ECO:0000256" key="11">
    <source>
        <dbReference type="ARBA" id="ARBA00023136"/>
    </source>
</evidence>
<dbReference type="CDD" id="cd00290">
    <property type="entry name" value="cytochrome_b_C"/>
    <property type="match status" value="1"/>
</dbReference>
<keyword evidence="3 14" id="KW-0813">Transport</keyword>
<evidence type="ECO:0000256" key="13">
    <source>
        <dbReference type="ARBA" id="ARBA00060385"/>
    </source>
</evidence>
<evidence type="ECO:0000256" key="4">
    <source>
        <dbReference type="ARBA" id="ARBA00022528"/>
    </source>
</evidence>
<comment type="similarity">
    <text evidence="14">Belongs to the cytochrome b family. PetD subfamily.</text>
</comment>
<dbReference type="HAMAP" id="MF_01344">
    <property type="entry name" value="Cytb6_f_subIV"/>
    <property type="match status" value="1"/>
</dbReference>
<feature type="transmembrane region" description="Helical" evidence="14">
    <location>
        <begin position="36"/>
        <end position="58"/>
    </location>
</feature>
<dbReference type="SUPFAM" id="SSF81648">
    <property type="entry name" value="a domain/subunit of cytochrome bc1 complex (Ubiquinol-cytochrome c reductase)"/>
    <property type="match status" value="1"/>
</dbReference>